<organism evidence="9 10">
    <name type="scientific">Aminicella lysinilytica</name>
    <dbReference type="NCBI Taxonomy" id="433323"/>
    <lineage>
        <taxon>Bacteria</taxon>
        <taxon>Bacillati</taxon>
        <taxon>Bacillota</taxon>
        <taxon>Clostridia</taxon>
        <taxon>Peptostreptococcales</taxon>
        <taxon>Anaerovoracaceae</taxon>
        <taxon>Aminicella</taxon>
    </lineage>
</organism>
<dbReference type="PROSITE" id="PS01129">
    <property type="entry name" value="PSI_RLU"/>
    <property type="match status" value="1"/>
</dbReference>
<evidence type="ECO:0000313" key="9">
    <source>
        <dbReference type="EMBL" id="TDP54612.1"/>
    </source>
</evidence>
<dbReference type="NCBIfam" id="TIGR00005">
    <property type="entry name" value="rluA_subfam"/>
    <property type="match status" value="1"/>
</dbReference>
<proteinExistence type="inferred from homology"/>
<name>A0A4V3CR64_9FIRM</name>
<feature type="active site" evidence="5">
    <location>
        <position position="113"/>
    </location>
</feature>
<dbReference type="SUPFAM" id="SSF55120">
    <property type="entry name" value="Pseudouridine synthase"/>
    <property type="match status" value="1"/>
</dbReference>
<comment type="catalytic activity">
    <reaction evidence="1 7">
        <text>a uridine in RNA = a pseudouridine in RNA</text>
        <dbReference type="Rhea" id="RHEA:48348"/>
        <dbReference type="Rhea" id="RHEA-COMP:12068"/>
        <dbReference type="Rhea" id="RHEA-COMP:12069"/>
        <dbReference type="ChEBI" id="CHEBI:65314"/>
        <dbReference type="ChEBI" id="CHEBI:65315"/>
    </reaction>
</comment>
<keyword evidence="4 7" id="KW-0413">Isomerase</keyword>
<evidence type="ECO:0000256" key="2">
    <source>
        <dbReference type="ARBA" id="ARBA00010876"/>
    </source>
</evidence>
<dbReference type="PANTHER" id="PTHR21600">
    <property type="entry name" value="MITOCHONDRIAL RNA PSEUDOURIDINE SYNTHASE"/>
    <property type="match status" value="1"/>
</dbReference>
<dbReference type="InterPro" id="IPR006145">
    <property type="entry name" value="PsdUridine_synth_RsuA/RluA"/>
</dbReference>
<dbReference type="InterPro" id="IPR036986">
    <property type="entry name" value="S4_RNA-bd_sf"/>
</dbReference>
<protein>
    <recommendedName>
        <fullName evidence="7">Pseudouridine synthase</fullName>
        <ecNumber evidence="7">5.4.99.-</ecNumber>
    </recommendedName>
</protein>
<dbReference type="Pfam" id="PF00849">
    <property type="entry name" value="PseudoU_synth_2"/>
    <property type="match status" value="1"/>
</dbReference>
<dbReference type="InterPro" id="IPR006225">
    <property type="entry name" value="PsdUridine_synth_RluC/D"/>
</dbReference>
<evidence type="ECO:0000256" key="5">
    <source>
        <dbReference type="PIRSR" id="PIRSR606225-1"/>
    </source>
</evidence>
<sequence>MSRSHIQSLLDMGGIRINGNQCTAKNTKTALGDVVEVSVPDPVQLKIEAEDIPLDIVYEDDDMLVINKPRGMVVHPAVGNTDGTLVNAIMYHCGDRLSSINGVVRPGIVHRIDKDTSGLLMAAKTDKAHISLSNQLYKHTITRIYTALVQDNIKEDSGTIDLPLGRDPKNRLKKAVNGIGAKNAVTHFKVIERYGEYTLVQCRLETGRTHQIRVHMAYIKHPLVGDPLYGSKKQPFDIKGQMLHAGTIGFIHPTTGKYMEFHRDPPEEFQEILDTLRKEAGLI</sequence>
<dbReference type="Proteomes" id="UP000295500">
    <property type="component" value="Unassembled WGS sequence"/>
</dbReference>
<comment type="function">
    <text evidence="7">Responsible for synthesis of pseudouridine from uracil.</text>
</comment>
<keyword evidence="3 6" id="KW-0694">RNA-binding</keyword>
<dbReference type="PANTHER" id="PTHR21600:SF44">
    <property type="entry name" value="RIBOSOMAL LARGE SUBUNIT PSEUDOURIDINE SYNTHASE D"/>
    <property type="match status" value="1"/>
</dbReference>
<dbReference type="AlphaFoldDB" id="A0A4V3CR64"/>
<dbReference type="EC" id="5.4.99.-" evidence="7"/>
<dbReference type="Gene3D" id="3.30.2350.10">
    <property type="entry name" value="Pseudouridine synthase"/>
    <property type="match status" value="1"/>
</dbReference>
<evidence type="ECO:0000256" key="3">
    <source>
        <dbReference type="ARBA" id="ARBA00022884"/>
    </source>
</evidence>
<dbReference type="GO" id="GO:0000455">
    <property type="term" value="P:enzyme-directed rRNA pseudouridine synthesis"/>
    <property type="evidence" value="ECO:0007669"/>
    <property type="project" value="TreeGrafter"/>
</dbReference>
<comment type="similarity">
    <text evidence="2 7">Belongs to the pseudouridine synthase RluA family.</text>
</comment>
<evidence type="ECO:0000256" key="7">
    <source>
        <dbReference type="RuleBase" id="RU362028"/>
    </source>
</evidence>
<evidence type="ECO:0000256" key="4">
    <source>
        <dbReference type="ARBA" id="ARBA00023235"/>
    </source>
</evidence>
<dbReference type="EMBL" id="SNXO01000020">
    <property type="protein sequence ID" value="TDP54612.1"/>
    <property type="molecule type" value="Genomic_DNA"/>
</dbReference>
<feature type="domain" description="Pseudouridine synthase RsuA/RluA-like" evidence="8">
    <location>
        <begin position="62"/>
        <end position="217"/>
    </location>
</feature>
<evidence type="ECO:0000259" key="8">
    <source>
        <dbReference type="Pfam" id="PF00849"/>
    </source>
</evidence>
<evidence type="ECO:0000313" key="10">
    <source>
        <dbReference type="Proteomes" id="UP000295500"/>
    </source>
</evidence>
<comment type="caution">
    <text evidence="9">The sequence shown here is derived from an EMBL/GenBank/DDBJ whole genome shotgun (WGS) entry which is preliminary data.</text>
</comment>
<dbReference type="CDD" id="cd00165">
    <property type="entry name" value="S4"/>
    <property type="match status" value="1"/>
</dbReference>
<dbReference type="Gene3D" id="3.10.290.10">
    <property type="entry name" value="RNA-binding S4 domain"/>
    <property type="match status" value="1"/>
</dbReference>
<dbReference type="CDD" id="cd02869">
    <property type="entry name" value="PseudoU_synth_RluA_like"/>
    <property type="match status" value="1"/>
</dbReference>
<dbReference type="FunFam" id="3.30.2350.10:FF:000006">
    <property type="entry name" value="Pseudouridine synthase"/>
    <property type="match status" value="1"/>
</dbReference>
<dbReference type="PROSITE" id="PS50889">
    <property type="entry name" value="S4"/>
    <property type="match status" value="1"/>
</dbReference>
<evidence type="ECO:0000256" key="6">
    <source>
        <dbReference type="PROSITE-ProRule" id="PRU00182"/>
    </source>
</evidence>
<dbReference type="GO" id="GO:0140098">
    <property type="term" value="F:catalytic activity, acting on RNA"/>
    <property type="evidence" value="ECO:0007669"/>
    <property type="project" value="UniProtKB-ARBA"/>
</dbReference>
<dbReference type="InterPro" id="IPR020103">
    <property type="entry name" value="PsdUridine_synth_cat_dom_sf"/>
</dbReference>
<dbReference type="InterPro" id="IPR006224">
    <property type="entry name" value="PsdUridine_synth_RluA-like_CS"/>
</dbReference>
<evidence type="ECO:0000256" key="1">
    <source>
        <dbReference type="ARBA" id="ARBA00000073"/>
    </source>
</evidence>
<dbReference type="GO" id="GO:0003723">
    <property type="term" value="F:RNA binding"/>
    <property type="evidence" value="ECO:0007669"/>
    <property type="project" value="UniProtKB-KW"/>
</dbReference>
<keyword evidence="10" id="KW-1185">Reference proteome</keyword>
<gene>
    <name evidence="9" type="ORF">EV211_12020</name>
</gene>
<dbReference type="GO" id="GO:0009982">
    <property type="term" value="F:pseudouridine synthase activity"/>
    <property type="evidence" value="ECO:0007669"/>
    <property type="project" value="InterPro"/>
</dbReference>
<accession>A0A4V3CR64</accession>
<dbReference type="InterPro" id="IPR050188">
    <property type="entry name" value="RluA_PseudoU_synthase"/>
</dbReference>
<reference evidence="9 10" key="1">
    <citation type="submission" date="2019-03" db="EMBL/GenBank/DDBJ databases">
        <title>Genomic Encyclopedia of Type Strains, Phase IV (KMG-IV): sequencing the most valuable type-strain genomes for metagenomic binning, comparative biology and taxonomic classification.</title>
        <authorList>
            <person name="Goeker M."/>
        </authorList>
    </citation>
    <scope>NUCLEOTIDE SEQUENCE [LARGE SCALE GENOMIC DNA]</scope>
    <source>
        <strain evidence="9 10">DSM 28287</strain>
    </source>
</reference>